<protein>
    <submittedName>
        <fullName evidence="3">M1 family peptidase</fullName>
    </submittedName>
</protein>
<dbReference type="EMBL" id="SRSC01000002">
    <property type="protein sequence ID" value="TGU72898.1"/>
    <property type="molecule type" value="Genomic_DNA"/>
</dbReference>
<dbReference type="GO" id="GO:0008270">
    <property type="term" value="F:zinc ion binding"/>
    <property type="evidence" value="ECO:0007669"/>
    <property type="project" value="InterPro"/>
</dbReference>
<dbReference type="EMBL" id="SRSC01000004">
    <property type="protein sequence ID" value="TGU70478.1"/>
    <property type="molecule type" value="Genomic_DNA"/>
</dbReference>
<keyword evidence="4" id="KW-1185">Reference proteome</keyword>
<evidence type="ECO:0000313" key="3">
    <source>
        <dbReference type="EMBL" id="TGU72898.1"/>
    </source>
</evidence>
<dbReference type="InterPro" id="IPR050344">
    <property type="entry name" value="Peptidase_M1_aminopeptidases"/>
</dbReference>
<dbReference type="GO" id="GO:0005737">
    <property type="term" value="C:cytoplasm"/>
    <property type="evidence" value="ECO:0007669"/>
    <property type="project" value="TreeGrafter"/>
</dbReference>
<comment type="caution">
    <text evidence="3">The sequence shown here is derived from an EMBL/GenBank/DDBJ whole genome shotgun (WGS) entry which is preliminary data.</text>
</comment>
<dbReference type="GO" id="GO:0043171">
    <property type="term" value="P:peptide catabolic process"/>
    <property type="evidence" value="ECO:0007669"/>
    <property type="project" value="TreeGrafter"/>
</dbReference>
<evidence type="ECO:0000313" key="4">
    <source>
        <dbReference type="Proteomes" id="UP000306416"/>
    </source>
</evidence>
<proteinExistence type="predicted"/>
<dbReference type="Proteomes" id="UP000306416">
    <property type="component" value="Unassembled WGS sequence"/>
</dbReference>
<evidence type="ECO:0000313" key="2">
    <source>
        <dbReference type="EMBL" id="TGU70478.1"/>
    </source>
</evidence>
<dbReference type="GO" id="GO:0070006">
    <property type="term" value="F:metalloaminopeptidase activity"/>
    <property type="evidence" value="ECO:0007669"/>
    <property type="project" value="TreeGrafter"/>
</dbReference>
<gene>
    <name evidence="3" type="ORF">E4633_11465</name>
    <name evidence="2" type="ORF">E4633_15855</name>
</gene>
<dbReference type="Gene3D" id="1.10.390.10">
    <property type="entry name" value="Neutral Protease Domain 2"/>
    <property type="match status" value="1"/>
</dbReference>
<sequence length="666" mass="71824">MLFQLLFALGAQGAAPQVASQEIRVALDPARHELRGATTVIFAGVAKQARLGLAPAARVESVQDAGGEKVPWRFDSGSLTLDLAGRAATVTVSWRASFHDEVSRNQTAEDPSYGVNASIGEEGTFLGGGALWYPVPEQVPQSRTVKVEAPAGIEAVTFGARLSRETSGGVTRSVWREARPVGILSLCAGPYLVEEREVAGIKLYSYLSRDNAALAPRYLDAVARYLPMYQELFGPYPFEKYAVVENFFPTGYGFPSFTLLGGSVIRLPFIADTSLPHEIAHSWWGNGVDVDASEGNWCEGLVTYLADYLLKERRSEAEGSDYRRQLLIDYASLVTPQNDFPLTSFASRSDPASRAIGYGKGAMVFHMIRRHIGDEAFFAGLRQVARERMYRDASWSDLLRAFSERSGADLSVFRTWLTRPGGPRLALADVTLRRDGKGWRVNGVVRQSAPFFAVDLPLRLESAGGATTEVVRVAAREETPFTLTSTTAPGRLLLDPAADLFRILAKDEIPATVNSVKGSTRLMGVVARDCRARPETFRAFLASLSQGTAPIVGEAALTPTEAARHDLVICGMPADRSLIPAGAELPGTAGEGDADSLLFQVLMRHVPETGAVALFLPGSERAALQYAPKVTHYGKYGSLYFAGGVNRRKGTAAAAGGGAVVRFQAK</sequence>
<feature type="domain" description="Peptidase M1 membrane alanine aminopeptidase" evidence="1">
    <location>
        <begin position="276"/>
        <end position="416"/>
    </location>
</feature>
<dbReference type="Pfam" id="PF01433">
    <property type="entry name" value="Peptidase_M1"/>
    <property type="match status" value="1"/>
</dbReference>
<dbReference type="GO" id="GO:0016020">
    <property type="term" value="C:membrane"/>
    <property type="evidence" value="ECO:0007669"/>
    <property type="project" value="TreeGrafter"/>
</dbReference>
<reference evidence="3 4" key="1">
    <citation type="submission" date="2019-04" db="EMBL/GenBank/DDBJ databases">
        <title>Geobacter oryzae sp. nov., ferric-reducing bacteria isolated from paddy soil.</title>
        <authorList>
            <person name="Xu Z."/>
            <person name="Masuda Y."/>
            <person name="Itoh H."/>
            <person name="Senoo K."/>
        </authorList>
    </citation>
    <scope>NUCLEOTIDE SEQUENCE [LARGE SCALE GENOMIC DNA]</scope>
    <source>
        <strain evidence="3 4">Red111</strain>
    </source>
</reference>
<evidence type="ECO:0000259" key="1">
    <source>
        <dbReference type="Pfam" id="PF01433"/>
    </source>
</evidence>
<accession>A0A4S1CH20</accession>
<dbReference type="InterPro" id="IPR027268">
    <property type="entry name" value="Peptidase_M4/M1_CTD_sf"/>
</dbReference>
<dbReference type="PANTHER" id="PTHR11533">
    <property type="entry name" value="PROTEASE M1 ZINC METALLOPROTEASE"/>
    <property type="match status" value="1"/>
</dbReference>
<dbReference type="AlphaFoldDB" id="A0A4S1CH20"/>
<dbReference type="GO" id="GO:0042277">
    <property type="term" value="F:peptide binding"/>
    <property type="evidence" value="ECO:0007669"/>
    <property type="project" value="TreeGrafter"/>
</dbReference>
<name>A0A4S1CH20_9BACT</name>
<dbReference type="InterPro" id="IPR014782">
    <property type="entry name" value="Peptidase_M1_dom"/>
</dbReference>
<organism evidence="3 4">
    <name type="scientific">Geomonas terrae</name>
    <dbReference type="NCBI Taxonomy" id="2562681"/>
    <lineage>
        <taxon>Bacteria</taxon>
        <taxon>Pseudomonadati</taxon>
        <taxon>Thermodesulfobacteriota</taxon>
        <taxon>Desulfuromonadia</taxon>
        <taxon>Geobacterales</taxon>
        <taxon>Geobacteraceae</taxon>
        <taxon>Geomonas</taxon>
    </lineage>
</organism>
<dbReference type="GO" id="GO:0005615">
    <property type="term" value="C:extracellular space"/>
    <property type="evidence" value="ECO:0007669"/>
    <property type="project" value="TreeGrafter"/>
</dbReference>
<dbReference type="SUPFAM" id="SSF55486">
    <property type="entry name" value="Metalloproteases ('zincins'), catalytic domain"/>
    <property type="match status" value="1"/>
</dbReference>
<dbReference type="PANTHER" id="PTHR11533:SF174">
    <property type="entry name" value="PUROMYCIN-SENSITIVE AMINOPEPTIDASE-RELATED"/>
    <property type="match status" value="1"/>
</dbReference>